<sequence>MKQIKHLGTSHLLVCLRTLGPSAECGSVSASYRPILHGPTSRCLYFISIKYNYNRTKLDGRTGRTFIRTIRVLAYLLRIRITRIVWNQSLQDSSSEEPNFLPASVSSYMLPALLQPENKHLKNLL</sequence>
<evidence type="ECO:0000256" key="1">
    <source>
        <dbReference type="SAM" id="SignalP"/>
    </source>
</evidence>
<proteinExistence type="predicted"/>
<keyword evidence="1" id="KW-0732">Signal</keyword>
<reference evidence="2" key="1">
    <citation type="submission" date="2016-05" db="EMBL/GenBank/DDBJ databases">
        <authorList>
            <person name="Lavstsen T."/>
            <person name="Jespersen J.S."/>
        </authorList>
    </citation>
    <scope>NUCLEOTIDE SEQUENCE</scope>
    <source>
        <tissue evidence="2">Brain</tissue>
    </source>
</reference>
<feature type="chain" id="PRO_5008367098" evidence="1">
    <location>
        <begin position="26"/>
        <end position="125"/>
    </location>
</feature>
<evidence type="ECO:0000313" key="2">
    <source>
        <dbReference type="EMBL" id="SBP71328.1"/>
    </source>
</evidence>
<name>A0A1A8BWZ6_NOTKA</name>
<organism evidence="2">
    <name type="scientific">Nothobranchius kadleci</name>
    <name type="common">African annual killifish</name>
    <dbReference type="NCBI Taxonomy" id="1051664"/>
    <lineage>
        <taxon>Eukaryota</taxon>
        <taxon>Metazoa</taxon>
        <taxon>Chordata</taxon>
        <taxon>Craniata</taxon>
        <taxon>Vertebrata</taxon>
        <taxon>Euteleostomi</taxon>
        <taxon>Actinopterygii</taxon>
        <taxon>Neopterygii</taxon>
        <taxon>Teleostei</taxon>
        <taxon>Neoteleostei</taxon>
        <taxon>Acanthomorphata</taxon>
        <taxon>Ovalentaria</taxon>
        <taxon>Atherinomorphae</taxon>
        <taxon>Cyprinodontiformes</taxon>
        <taxon>Nothobranchiidae</taxon>
        <taxon>Nothobranchius</taxon>
    </lineage>
</organism>
<dbReference type="AlphaFoldDB" id="A0A1A8BWZ6"/>
<feature type="signal peptide" evidence="1">
    <location>
        <begin position="1"/>
        <end position="25"/>
    </location>
</feature>
<dbReference type="EMBL" id="HADZ01007387">
    <property type="protein sequence ID" value="SBP71328.1"/>
    <property type="molecule type" value="Transcribed_RNA"/>
</dbReference>
<gene>
    <name evidence="2" type="primary">Nfu_g_1_016843</name>
</gene>
<accession>A0A1A8BWZ6</accession>
<protein>
    <submittedName>
        <fullName evidence="2">Uncharacterized protein</fullName>
    </submittedName>
</protein>
<reference evidence="2" key="2">
    <citation type="submission" date="2016-06" db="EMBL/GenBank/DDBJ databases">
        <title>The genome of a short-lived fish provides insights into sex chromosome evolution and the genetic control of aging.</title>
        <authorList>
            <person name="Reichwald K."/>
            <person name="Felder M."/>
            <person name="Petzold A."/>
            <person name="Koch P."/>
            <person name="Groth M."/>
            <person name="Platzer M."/>
        </authorList>
    </citation>
    <scope>NUCLEOTIDE SEQUENCE</scope>
    <source>
        <tissue evidence="2">Brain</tissue>
    </source>
</reference>